<dbReference type="GO" id="GO:0000009">
    <property type="term" value="F:alpha-1,6-mannosyltransferase activity"/>
    <property type="evidence" value="ECO:0007669"/>
    <property type="project" value="InterPro"/>
</dbReference>
<proteinExistence type="inferred from homology"/>
<evidence type="ECO:0000256" key="3">
    <source>
        <dbReference type="SAM" id="Phobius"/>
    </source>
</evidence>
<dbReference type="InterPro" id="IPR039367">
    <property type="entry name" value="Och1-like"/>
</dbReference>
<dbReference type="PANTHER" id="PTHR31834">
    <property type="entry name" value="INITIATION-SPECIFIC ALPHA-1,6-MANNOSYLTRANSFERASE"/>
    <property type="match status" value="1"/>
</dbReference>
<dbReference type="InterPro" id="IPR029044">
    <property type="entry name" value="Nucleotide-diphossugar_trans"/>
</dbReference>
<sequence length="310" mass="34660">MLLAQPPLRLKFYVSAALITSVLVGFVYHFWALDIRPLTVPPRLPTGIPKKIWYKLGPSGLSNRSRMWTESCLKNNTNYEYEFMTDNSAEAYVRKAFASRPDIVETYTGVSIPILRADLLRYLLLFDKGGIWSDLDVSCEGAPIDEWIPHEYKGNASLVVGWEFDVGWGEEIIRQFQSWTIMSKPGLPHMAMVIQDIVDALKNKTIEHKVSLGGLTLGMLGRVEDMTGPRRLTRSVLKSLEQSMNKAIPIDDIKNLVEPKLVGDVLIMPGYSFATSANRYGENGPPGPPLVQHHYAGSWKNSHGGEDAAQ</sequence>
<dbReference type="GO" id="GO:0000136">
    <property type="term" value="C:mannan polymerase complex"/>
    <property type="evidence" value="ECO:0007669"/>
    <property type="project" value="TreeGrafter"/>
</dbReference>
<feature type="transmembrane region" description="Helical" evidence="3">
    <location>
        <begin position="12"/>
        <end position="31"/>
    </location>
</feature>
<dbReference type="Proteomes" id="UP000799428">
    <property type="component" value="Unassembled WGS sequence"/>
</dbReference>
<evidence type="ECO:0000256" key="2">
    <source>
        <dbReference type="SAM" id="MobiDB-lite"/>
    </source>
</evidence>
<dbReference type="AlphaFoldDB" id="A0A6G1K749"/>
<dbReference type="Gene3D" id="3.90.550.20">
    <property type="match status" value="1"/>
</dbReference>
<keyword evidence="5" id="KW-1185">Reference proteome</keyword>
<keyword evidence="3" id="KW-0812">Transmembrane</keyword>
<evidence type="ECO:0000313" key="5">
    <source>
        <dbReference type="Proteomes" id="UP000799428"/>
    </source>
</evidence>
<protein>
    <submittedName>
        <fullName evidence="4">Glycosyltransferase family 32 protein</fullName>
    </submittedName>
</protein>
<comment type="similarity">
    <text evidence="1">Belongs to the glycosyltransferase 32 family.</text>
</comment>
<dbReference type="EMBL" id="MU005771">
    <property type="protein sequence ID" value="KAF2708600.1"/>
    <property type="molecule type" value="Genomic_DNA"/>
</dbReference>
<organism evidence="4 5">
    <name type="scientific">Pleomassaria siparia CBS 279.74</name>
    <dbReference type="NCBI Taxonomy" id="1314801"/>
    <lineage>
        <taxon>Eukaryota</taxon>
        <taxon>Fungi</taxon>
        <taxon>Dikarya</taxon>
        <taxon>Ascomycota</taxon>
        <taxon>Pezizomycotina</taxon>
        <taxon>Dothideomycetes</taxon>
        <taxon>Pleosporomycetidae</taxon>
        <taxon>Pleosporales</taxon>
        <taxon>Pleomassariaceae</taxon>
        <taxon>Pleomassaria</taxon>
    </lineage>
</organism>
<dbReference type="InterPro" id="IPR007577">
    <property type="entry name" value="GlycoTrfase_DXD_sugar-bd_CS"/>
</dbReference>
<dbReference type="Pfam" id="PF04488">
    <property type="entry name" value="Gly_transf_sug"/>
    <property type="match status" value="1"/>
</dbReference>
<evidence type="ECO:0000313" key="4">
    <source>
        <dbReference type="EMBL" id="KAF2708600.1"/>
    </source>
</evidence>
<feature type="region of interest" description="Disordered" evidence="2">
    <location>
        <begin position="279"/>
        <end position="310"/>
    </location>
</feature>
<dbReference type="OrthoDB" id="409543at2759"/>
<keyword evidence="3" id="KW-1133">Transmembrane helix</keyword>
<dbReference type="PANTHER" id="PTHR31834:SF8">
    <property type="entry name" value="TRANSFERASE, PUTATIVE (AFU_ORTHOLOGUE AFUA_6G14040)-RELATED"/>
    <property type="match status" value="1"/>
</dbReference>
<reference evidence="4" key="1">
    <citation type="journal article" date="2020" name="Stud. Mycol.">
        <title>101 Dothideomycetes genomes: a test case for predicting lifestyles and emergence of pathogens.</title>
        <authorList>
            <person name="Haridas S."/>
            <person name="Albert R."/>
            <person name="Binder M."/>
            <person name="Bloem J."/>
            <person name="Labutti K."/>
            <person name="Salamov A."/>
            <person name="Andreopoulos B."/>
            <person name="Baker S."/>
            <person name="Barry K."/>
            <person name="Bills G."/>
            <person name="Bluhm B."/>
            <person name="Cannon C."/>
            <person name="Castanera R."/>
            <person name="Culley D."/>
            <person name="Daum C."/>
            <person name="Ezra D."/>
            <person name="Gonzalez J."/>
            <person name="Henrissat B."/>
            <person name="Kuo A."/>
            <person name="Liang C."/>
            <person name="Lipzen A."/>
            <person name="Lutzoni F."/>
            <person name="Magnuson J."/>
            <person name="Mondo S."/>
            <person name="Nolan M."/>
            <person name="Ohm R."/>
            <person name="Pangilinan J."/>
            <person name="Park H.-J."/>
            <person name="Ramirez L."/>
            <person name="Alfaro M."/>
            <person name="Sun H."/>
            <person name="Tritt A."/>
            <person name="Yoshinaga Y."/>
            <person name="Zwiers L.-H."/>
            <person name="Turgeon B."/>
            <person name="Goodwin S."/>
            <person name="Spatafora J."/>
            <person name="Crous P."/>
            <person name="Grigoriev I."/>
        </authorList>
    </citation>
    <scope>NUCLEOTIDE SEQUENCE</scope>
    <source>
        <strain evidence="4">CBS 279.74</strain>
    </source>
</reference>
<dbReference type="GO" id="GO:0006487">
    <property type="term" value="P:protein N-linked glycosylation"/>
    <property type="evidence" value="ECO:0007669"/>
    <property type="project" value="TreeGrafter"/>
</dbReference>
<name>A0A6G1K749_9PLEO</name>
<keyword evidence="4" id="KW-0808">Transferase</keyword>
<keyword evidence="3" id="KW-0472">Membrane</keyword>
<dbReference type="SUPFAM" id="SSF53448">
    <property type="entry name" value="Nucleotide-diphospho-sugar transferases"/>
    <property type="match status" value="1"/>
</dbReference>
<accession>A0A6G1K749</accession>
<gene>
    <name evidence="4" type="ORF">K504DRAFT_285656</name>
</gene>
<evidence type="ECO:0000256" key="1">
    <source>
        <dbReference type="ARBA" id="ARBA00009003"/>
    </source>
</evidence>